<dbReference type="eggNOG" id="COG0517">
    <property type="taxonomic scope" value="Bacteria"/>
</dbReference>
<evidence type="ECO:0000256" key="2">
    <source>
        <dbReference type="PROSITE-ProRule" id="PRU00703"/>
    </source>
</evidence>
<evidence type="ECO:0000313" key="4">
    <source>
        <dbReference type="EMBL" id="EKE77897.1"/>
    </source>
</evidence>
<dbReference type="InterPro" id="IPR000644">
    <property type="entry name" value="CBS_dom"/>
</dbReference>
<protein>
    <recommendedName>
        <fullName evidence="3">CBS domain-containing protein</fullName>
    </recommendedName>
</protein>
<dbReference type="RefSeq" id="WP_008482183.1">
    <property type="nucleotide sequence ID" value="NZ_AMRI01000001.1"/>
</dbReference>
<dbReference type="EMBL" id="AMRI01000001">
    <property type="protein sequence ID" value="EKE77897.1"/>
    <property type="molecule type" value="Genomic_DNA"/>
</dbReference>
<sequence>MQTAADIMTRELITLPLEASLKDAHDLMRDKGIRHIPVMDGDNFVGMLTQKALIAAVIRLLATYGANALERRESQQPVKELLTKDPACVAPDTPLLQVADFFLAHRHGCLPVVHPDGRLAGLLTSSDFVRLSRILLAAQL</sequence>
<dbReference type="CDD" id="cd04584">
    <property type="entry name" value="CBS_pair_AcuB_like"/>
    <property type="match status" value="1"/>
</dbReference>
<dbReference type="PROSITE" id="PS51371">
    <property type="entry name" value="CBS"/>
    <property type="match status" value="2"/>
</dbReference>
<dbReference type="PATRIC" id="fig|745411.4.peg.93"/>
<dbReference type="AlphaFoldDB" id="K2JTP1"/>
<name>K2JTP1_9GAMM</name>
<evidence type="ECO:0000259" key="3">
    <source>
        <dbReference type="PROSITE" id="PS51371"/>
    </source>
</evidence>
<keyword evidence="1 2" id="KW-0129">CBS domain</keyword>
<dbReference type="PANTHER" id="PTHR43080">
    <property type="entry name" value="CBS DOMAIN-CONTAINING PROTEIN CBSX3, MITOCHONDRIAL"/>
    <property type="match status" value="1"/>
</dbReference>
<organism evidence="4 5">
    <name type="scientific">Gallaecimonas xiamenensis 3-C-1</name>
    <dbReference type="NCBI Taxonomy" id="745411"/>
    <lineage>
        <taxon>Bacteria</taxon>
        <taxon>Pseudomonadati</taxon>
        <taxon>Pseudomonadota</taxon>
        <taxon>Gammaproteobacteria</taxon>
        <taxon>Enterobacterales</taxon>
        <taxon>Gallaecimonadaceae</taxon>
        <taxon>Gallaecimonas</taxon>
    </lineage>
</organism>
<dbReference type="SUPFAM" id="SSF54631">
    <property type="entry name" value="CBS-domain pair"/>
    <property type="match status" value="1"/>
</dbReference>
<dbReference type="SMART" id="SM00116">
    <property type="entry name" value="CBS"/>
    <property type="match status" value="2"/>
</dbReference>
<dbReference type="InterPro" id="IPR046342">
    <property type="entry name" value="CBS_dom_sf"/>
</dbReference>
<evidence type="ECO:0000313" key="5">
    <source>
        <dbReference type="Proteomes" id="UP000006755"/>
    </source>
</evidence>
<comment type="caution">
    <text evidence="4">The sequence shown here is derived from an EMBL/GenBank/DDBJ whole genome shotgun (WGS) entry which is preliminary data.</text>
</comment>
<dbReference type="Gene3D" id="3.10.580.10">
    <property type="entry name" value="CBS-domain"/>
    <property type="match status" value="1"/>
</dbReference>
<feature type="domain" description="CBS" evidence="3">
    <location>
        <begin position="82"/>
        <end position="140"/>
    </location>
</feature>
<dbReference type="Proteomes" id="UP000006755">
    <property type="component" value="Unassembled WGS sequence"/>
</dbReference>
<gene>
    <name evidence="4" type="ORF">B3C1_00515</name>
</gene>
<dbReference type="InterPro" id="IPR051257">
    <property type="entry name" value="Diverse_CBS-Domain"/>
</dbReference>
<dbReference type="Pfam" id="PF00571">
    <property type="entry name" value="CBS"/>
    <property type="match status" value="2"/>
</dbReference>
<dbReference type="OrthoDB" id="240589at2"/>
<feature type="domain" description="CBS" evidence="3">
    <location>
        <begin position="8"/>
        <end position="63"/>
    </location>
</feature>
<proteinExistence type="predicted"/>
<reference evidence="4 5" key="1">
    <citation type="journal article" date="2012" name="J. Bacteriol.">
        <title>Genome Sequence of Gallaecimonas xiamenensis Type Strain 3-C-1.</title>
        <authorList>
            <person name="Lai Q."/>
            <person name="Wang L."/>
            <person name="Wang W."/>
            <person name="Shao Z."/>
        </authorList>
    </citation>
    <scope>NUCLEOTIDE SEQUENCE [LARGE SCALE GENOMIC DNA]</scope>
    <source>
        <strain evidence="4 5">3-C-1</strain>
    </source>
</reference>
<dbReference type="PANTHER" id="PTHR43080:SF2">
    <property type="entry name" value="CBS DOMAIN-CONTAINING PROTEIN"/>
    <property type="match status" value="1"/>
</dbReference>
<keyword evidence="5" id="KW-1185">Reference proteome</keyword>
<accession>K2JTP1</accession>
<evidence type="ECO:0000256" key="1">
    <source>
        <dbReference type="ARBA" id="ARBA00023122"/>
    </source>
</evidence>
<dbReference type="STRING" id="745411.B3C1_00515"/>